<gene>
    <name evidence="3" type="ORF">H8S84_00270</name>
</gene>
<evidence type="ECO:0000313" key="4">
    <source>
        <dbReference type="Proteomes" id="UP000603640"/>
    </source>
</evidence>
<dbReference type="Pfam" id="PF00723">
    <property type="entry name" value="Glyco_hydro_15"/>
    <property type="match status" value="1"/>
</dbReference>
<dbReference type="SUPFAM" id="SSF48208">
    <property type="entry name" value="Six-hairpin glycosidases"/>
    <property type="match status" value="1"/>
</dbReference>
<organism evidence="3 4">
    <name type="scientific">Pontibacter cellulosilyticus</name>
    <dbReference type="NCBI Taxonomy" id="1720253"/>
    <lineage>
        <taxon>Bacteria</taxon>
        <taxon>Pseudomonadati</taxon>
        <taxon>Bacteroidota</taxon>
        <taxon>Cytophagia</taxon>
        <taxon>Cytophagales</taxon>
        <taxon>Hymenobacteraceae</taxon>
        <taxon>Pontibacter</taxon>
    </lineage>
</organism>
<dbReference type="GO" id="GO:0005975">
    <property type="term" value="P:carbohydrate metabolic process"/>
    <property type="evidence" value="ECO:0007669"/>
    <property type="project" value="InterPro"/>
</dbReference>
<name>A0A923N4E6_9BACT</name>
<evidence type="ECO:0000259" key="1">
    <source>
        <dbReference type="Pfam" id="PF00723"/>
    </source>
</evidence>
<feature type="domain" description="GH15-like" evidence="1">
    <location>
        <begin position="229"/>
        <end position="595"/>
    </location>
</feature>
<dbReference type="InterPro" id="IPR008928">
    <property type="entry name" value="6-hairpin_glycosidase_sf"/>
</dbReference>
<accession>A0A923N4E6</accession>
<feature type="domain" description="Trehalase-like N-terminal" evidence="2">
    <location>
        <begin position="6"/>
        <end position="142"/>
    </location>
</feature>
<comment type="caution">
    <text evidence="3">The sequence shown here is derived from an EMBL/GenBank/DDBJ whole genome shotgun (WGS) entry which is preliminary data.</text>
</comment>
<reference evidence="3" key="1">
    <citation type="submission" date="2020-08" db="EMBL/GenBank/DDBJ databases">
        <title>Pontibacter sp. SD6 16S ribosomal RNA gene Genome sequencing and assembly.</title>
        <authorList>
            <person name="Kang M."/>
        </authorList>
    </citation>
    <scope>NUCLEOTIDE SEQUENCE</scope>
    <source>
        <strain evidence="3">SD6</strain>
    </source>
</reference>
<dbReference type="Gene3D" id="1.50.10.10">
    <property type="match status" value="1"/>
</dbReference>
<dbReference type="Proteomes" id="UP000603640">
    <property type="component" value="Unassembled WGS sequence"/>
</dbReference>
<dbReference type="RefSeq" id="WP_187065274.1">
    <property type="nucleotide sequence ID" value="NZ_JACRVF010000001.1"/>
</dbReference>
<proteinExistence type="predicted"/>
<dbReference type="InterPro" id="IPR045582">
    <property type="entry name" value="Trehalase-like_N"/>
</dbReference>
<evidence type="ECO:0000259" key="2">
    <source>
        <dbReference type="Pfam" id="PF19291"/>
    </source>
</evidence>
<dbReference type="InterPro" id="IPR011613">
    <property type="entry name" value="GH15-like"/>
</dbReference>
<evidence type="ECO:0000313" key="3">
    <source>
        <dbReference type="EMBL" id="MBC5991261.1"/>
    </source>
</evidence>
<dbReference type="Pfam" id="PF19291">
    <property type="entry name" value="TREH_N"/>
    <property type="match status" value="1"/>
</dbReference>
<dbReference type="EMBL" id="JACRVF010000001">
    <property type="protein sequence ID" value="MBC5991261.1"/>
    <property type="molecule type" value="Genomic_DNA"/>
</dbReference>
<dbReference type="AlphaFoldDB" id="A0A923N4E6"/>
<dbReference type="InterPro" id="IPR012341">
    <property type="entry name" value="6hp_glycosidase-like_sf"/>
</dbReference>
<dbReference type="PANTHER" id="PTHR31616">
    <property type="entry name" value="TREHALASE"/>
    <property type="match status" value="1"/>
</dbReference>
<protein>
    <submittedName>
        <fullName evidence="3">Glycoside hydrolase family 15 protein</fullName>
    </submittedName>
</protein>
<sequence length="609" mass="70634">MKRTYQPIENYGLIGNLHTVALVSKAGSLDYLPFTRFDSPTIFAALLDKDKGGYWSIAPADKGTHHKQLYLPDTGVLLTRFFTDNGMAELTDFMPVKKKEQNCAVVRILKIIKGHMEFEMDCQPRFDYARADHEATKEKDDIFFKSKGSDGYQFRFLSNQEVKLRKGDVHGTWTLKQGESAVFAIEAVPQDESMFKRKDLEHYSEEAFAATVAFWRDWIEQSTYKGRWREIVHRSAITLKMMTSLEHGSTIAAATFSLPETIGGDRNWDYRYTWIRDAAFTMYAFLRLGFTEESKAFLAWLMDRCKDMTTASDLQLMYAVDGETKLDEAELKHLEGYMNSDPVRIGNAAYKQFQLDIYGELIDTIYLYNKHGGPITYEFWKNICLFVDYVIKNWKKKDHGIWEVRHEQKDFLYSKMMCWVALDRAILIARNRSFPAPLAEWQQVRDEIYKEIFENYWSEERQSFVQYKGSNVLDASVLLMTLVRILSPVEPRWKATLRAIEEHLVSDSLVYRYLQKDGAADGFDSEEGTFSLCSFWYIESLAKSGEVEQARLHFEKMLGYANHLGLFSEQIGLKGEQLGNFPQAFTHLALISAAYQLNRDLSGDREHRY</sequence>
<keyword evidence="3" id="KW-0378">Hydrolase</keyword>
<dbReference type="GO" id="GO:0004553">
    <property type="term" value="F:hydrolase activity, hydrolyzing O-glycosyl compounds"/>
    <property type="evidence" value="ECO:0007669"/>
    <property type="project" value="TreeGrafter"/>
</dbReference>
<dbReference type="PANTHER" id="PTHR31616:SF0">
    <property type="entry name" value="GLUCAN 1,4-ALPHA-GLUCOSIDASE"/>
    <property type="match status" value="1"/>
</dbReference>
<keyword evidence="4" id="KW-1185">Reference proteome</keyword>